<dbReference type="RefSeq" id="WP_078924357.1">
    <property type="nucleotide sequence ID" value="NZ_FUYB01000040.1"/>
</dbReference>
<proteinExistence type="predicted"/>
<reference evidence="1 2" key="1">
    <citation type="submission" date="2017-02" db="EMBL/GenBank/DDBJ databases">
        <authorList>
            <person name="Peterson S.W."/>
        </authorList>
    </citation>
    <scope>NUCLEOTIDE SEQUENCE [LARGE SCALE GENOMIC DNA]</scope>
    <source>
        <strain evidence="1 2">ATCC 49788</strain>
    </source>
</reference>
<dbReference type="AlphaFoldDB" id="A0A1T4Y5B9"/>
<keyword evidence="2" id="KW-1185">Reference proteome</keyword>
<accession>A0A1T4Y5B9</accession>
<dbReference type="STRING" id="92487.SAMN02745130_03953"/>
<evidence type="ECO:0008006" key="3">
    <source>
        <dbReference type="Google" id="ProtNLM"/>
    </source>
</evidence>
<dbReference type="Proteomes" id="UP000190460">
    <property type="component" value="Unassembled WGS sequence"/>
</dbReference>
<protein>
    <recommendedName>
        <fullName evidence="3">DUF3987 domain-containing protein</fullName>
    </recommendedName>
</protein>
<gene>
    <name evidence="1" type="ORF">SAMN02745130_03953</name>
</gene>
<evidence type="ECO:0000313" key="1">
    <source>
        <dbReference type="EMBL" id="SKA97012.1"/>
    </source>
</evidence>
<dbReference type="Pfam" id="PF13148">
    <property type="entry name" value="DUF3987"/>
    <property type="match status" value="1"/>
</dbReference>
<sequence length="473" mass="52608">MDTLKSAGLGDTVITFPNAAKRTTKPLEAEPESGYQLDLMQHIPDCNFKTYVQDVAKMCWLPVNSVLLVGLGVVSSVACRAYAVQYPNGELLPLGEYVAPCNPSATSKSRCLKAFQHPIQQAIKEAVKAWKKEKEQNEEFAEPFPQGFFVTNSSTAALDEKLNDTQGYFALASAEQGLVNTITGASFSKDVKTDNDLMLLGFNGDYHHSMRASRNGYHGLVVGAVTCFAQEGAINTILQRSEGSGFAERFLMLNEATLLGTRDHHKKFYPQEYVQNTYNRIAHDLAKTALQQPLDFDELPSYRISDKAWWLIEEFRNEIEPHLGDGGKYSTLTLRSMAGKPDMHIMKIATLLALLDEHRAGLIPDQWVIAAINMMRDYLEYIYRLLVTMGAMGTSAYEDSLIEYIGKRGTCTRRQIRQAKYQAKPWAEITPKSAVGQQMYAAIDGLISKGIVAETESFDSKGNSTGRLLRLIA</sequence>
<organism evidence="1 2">
    <name type="scientific">Thiothrix eikelboomii</name>
    <dbReference type="NCBI Taxonomy" id="92487"/>
    <lineage>
        <taxon>Bacteria</taxon>
        <taxon>Pseudomonadati</taxon>
        <taxon>Pseudomonadota</taxon>
        <taxon>Gammaproteobacteria</taxon>
        <taxon>Thiotrichales</taxon>
        <taxon>Thiotrichaceae</taxon>
        <taxon>Thiothrix</taxon>
    </lineage>
</organism>
<dbReference type="OrthoDB" id="6399317at2"/>
<evidence type="ECO:0000313" key="2">
    <source>
        <dbReference type="Proteomes" id="UP000190460"/>
    </source>
</evidence>
<name>A0A1T4Y5B9_9GAMM</name>
<dbReference type="EMBL" id="FUYB01000040">
    <property type="protein sequence ID" value="SKA97012.1"/>
    <property type="molecule type" value="Genomic_DNA"/>
</dbReference>
<dbReference type="InterPro" id="IPR025048">
    <property type="entry name" value="DUF3987"/>
</dbReference>